<dbReference type="PROSITE" id="PS00623">
    <property type="entry name" value="GMC_OXRED_1"/>
    <property type="match status" value="1"/>
</dbReference>
<dbReference type="InterPro" id="IPR000172">
    <property type="entry name" value="GMC_OxRdtase_N"/>
</dbReference>
<keyword evidence="9" id="KW-1185">Reference proteome</keyword>
<dbReference type="GO" id="GO:0050660">
    <property type="term" value="F:flavin adenine dinucleotide binding"/>
    <property type="evidence" value="ECO:0007669"/>
    <property type="project" value="InterPro"/>
</dbReference>
<dbReference type="EMBL" id="JAAMOW010000003">
    <property type="protein sequence ID" value="NGY04340.1"/>
    <property type="molecule type" value="Genomic_DNA"/>
</dbReference>
<dbReference type="Gene3D" id="3.50.50.60">
    <property type="entry name" value="FAD/NAD(P)-binding domain"/>
    <property type="match status" value="1"/>
</dbReference>
<dbReference type="AlphaFoldDB" id="A0A6M2BPX2"/>
<dbReference type="PANTHER" id="PTHR11552">
    <property type="entry name" value="GLUCOSE-METHANOL-CHOLINE GMC OXIDOREDUCTASE"/>
    <property type="match status" value="1"/>
</dbReference>
<dbReference type="Pfam" id="PF05199">
    <property type="entry name" value="GMC_oxred_C"/>
    <property type="match status" value="1"/>
</dbReference>
<evidence type="ECO:0000313" key="9">
    <source>
        <dbReference type="Proteomes" id="UP000472676"/>
    </source>
</evidence>
<dbReference type="Gene3D" id="3.30.410.40">
    <property type="match status" value="1"/>
</dbReference>
<comment type="similarity">
    <text evidence="2 6">Belongs to the GMC oxidoreductase family.</text>
</comment>
<evidence type="ECO:0000313" key="8">
    <source>
        <dbReference type="EMBL" id="NGY04340.1"/>
    </source>
</evidence>
<dbReference type="Proteomes" id="UP000472676">
    <property type="component" value="Unassembled WGS sequence"/>
</dbReference>
<dbReference type="InterPro" id="IPR012132">
    <property type="entry name" value="GMC_OxRdtase"/>
</dbReference>
<evidence type="ECO:0000256" key="3">
    <source>
        <dbReference type="ARBA" id="ARBA00022630"/>
    </source>
</evidence>
<dbReference type="PANTHER" id="PTHR11552:SF147">
    <property type="entry name" value="CHOLINE DEHYDROGENASE, MITOCHONDRIAL"/>
    <property type="match status" value="1"/>
</dbReference>
<evidence type="ECO:0000256" key="1">
    <source>
        <dbReference type="ARBA" id="ARBA00001974"/>
    </source>
</evidence>
<dbReference type="PIRSF" id="PIRSF000137">
    <property type="entry name" value="Alcohol_oxidase"/>
    <property type="match status" value="1"/>
</dbReference>
<dbReference type="InterPro" id="IPR007867">
    <property type="entry name" value="GMC_OxRtase_C"/>
</dbReference>
<evidence type="ECO:0000259" key="7">
    <source>
        <dbReference type="PROSITE" id="PS00623"/>
    </source>
</evidence>
<dbReference type="SUPFAM" id="SSF54373">
    <property type="entry name" value="FAD-linked reductases, C-terminal domain"/>
    <property type="match status" value="1"/>
</dbReference>
<protein>
    <submittedName>
        <fullName evidence="8">Glucose-methanol-choline oxidoreductase</fullName>
    </submittedName>
</protein>
<evidence type="ECO:0000256" key="5">
    <source>
        <dbReference type="PIRSR" id="PIRSR000137-2"/>
    </source>
</evidence>
<comment type="cofactor">
    <cofactor evidence="1 5">
        <name>FAD</name>
        <dbReference type="ChEBI" id="CHEBI:57692"/>
    </cofactor>
</comment>
<dbReference type="InterPro" id="IPR036188">
    <property type="entry name" value="FAD/NAD-bd_sf"/>
</dbReference>
<evidence type="ECO:0000256" key="2">
    <source>
        <dbReference type="ARBA" id="ARBA00010790"/>
    </source>
</evidence>
<evidence type="ECO:0000256" key="6">
    <source>
        <dbReference type="RuleBase" id="RU003968"/>
    </source>
</evidence>
<proteinExistence type="inferred from homology"/>
<sequence>MDDRIPTAATSTADAPAADYVIVGAGSAGALLAARLSEDPRTSVILIEAGGEAKSMLVQLPVGFARLVGHPAYDWRYLQEPDPSINNRRFLWSAGKLLGGGSSINGQVYIRGTRQDFDRWESAGASGWGFDAVLPYFLKSEDWAGSPHPAHGRGGPMTVSPMREAHPLCDSFLSACGEAGMPRLADYHGGNMEGAFLTDATQRDGWRCSTEKAFLRPARSRANLTVMTRTEARSIRFDGRRANGVLVARNGELRTVRANRELLICAGTVGSAALLLRSGVGPGAALQAVGVASHHHLPGVGANLQEHAGVGQNKFINRPSLNSQMHPLGMLSMAGQFVFGRRGAFGAPAVQAMALARSRAGLQEPDVQLHFLPLAYDIEPDTQSTASAAMPKEPTATVLATLCQPRSRGRVELDVDGKPRIVHQFFADERDLQTMIDGQKLIARLFRTPSLEKLVIADRRPDPLPRSDADWAAYIRAKAAPAYHPVGTCRMGSDEGAVTDPQLRVRGIGALRVIDASVMPTITSGNTNAATFMIAEKAADLIRADAGH</sequence>
<keyword evidence="3 6" id="KW-0285">Flavoprotein</keyword>
<name>A0A6M2BPX2_9GAMM</name>
<keyword evidence="4 5" id="KW-0274">FAD</keyword>
<evidence type="ECO:0000256" key="4">
    <source>
        <dbReference type="ARBA" id="ARBA00022827"/>
    </source>
</evidence>
<organism evidence="8 9">
    <name type="scientific">Solimonas terrae</name>
    <dbReference type="NCBI Taxonomy" id="1396819"/>
    <lineage>
        <taxon>Bacteria</taxon>
        <taxon>Pseudomonadati</taxon>
        <taxon>Pseudomonadota</taxon>
        <taxon>Gammaproteobacteria</taxon>
        <taxon>Nevskiales</taxon>
        <taxon>Nevskiaceae</taxon>
        <taxon>Solimonas</taxon>
    </lineage>
</organism>
<feature type="domain" description="Glucose-methanol-choline oxidoreductase N-terminal" evidence="7">
    <location>
        <begin position="95"/>
        <end position="118"/>
    </location>
</feature>
<comment type="caution">
    <text evidence="8">The sequence shown here is derived from an EMBL/GenBank/DDBJ whole genome shotgun (WGS) entry which is preliminary data.</text>
</comment>
<accession>A0A6M2BPX2</accession>
<dbReference type="RefSeq" id="WP_166253537.1">
    <property type="nucleotide sequence ID" value="NZ_JAAMOW010000003.1"/>
</dbReference>
<reference evidence="8 9" key="1">
    <citation type="journal article" date="2014" name="Int. J. Syst. Evol. Microbiol.">
        <title>Solimonas terrae sp. nov., isolated from soil.</title>
        <authorList>
            <person name="Kim S.J."/>
            <person name="Moon J.Y."/>
            <person name="Weon H.Y."/>
            <person name="Ahn J.H."/>
            <person name="Chen W.M."/>
            <person name="Kwon S.W."/>
        </authorList>
    </citation>
    <scope>NUCLEOTIDE SEQUENCE [LARGE SCALE GENOMIC DNA]</scope>
    <source>
        <strain evidence="8 9">KIS83-12</strain>
    </source>
</reference>
<dbReference type="SUPFAM" id="SSF51905">
    <property type="entry name" value="FAD/NAD(P)-binding domain"/>
    <property type="match status" value="1"/>
</dbReference>
<gene>
    <name evidence="8" type="ORF">G7Y85_06160</name>
</gene>
<feature type="binding site" evidence="5">
    <location>
        <begin position="105"/>
        <end position="108"/>
    </location>
    <ligand>
        <name>FAD</name>
        <dbReference type="ChEBI" id="CHEBI:57692"/>
    </ligand>
</feature>
<dbReference type="GO" id="GO:0016614">
    <property type="term" value="F:oxidoreductase activity, acting on CH-OH group of donors"/>
    <property type="evidence" value="ECO:0007669"/>
    <property type="project" value="InterPro"/>
</dbReference>
<dbReference type="Pfam" id="PF00732">
    <property type="entry name" value="GMC_oxred_N"/>
    <property type="match status" value="1"/>
</dbReference>